<feature type="compositionally biased region" description="Low complexity" evidence="1">
    <location>
        <begin position="29"/>
        <end position="39"/>
    </location>
</feature>
<dbReference type="Gramene" id="TraesKAR7D01G0187240.1">
    <property type="protein sequence ID" value="cds.TraesKAR7D01G0187240.1"/>
    <property type="gene ID" value="TraesKAR7D01G0187240"/>
</dbReference>
<evidence type="ECO:0000313" key="3">
    <source>
        <dbReference type="EnsemblPlants" id="TraesCS7D02G270200.1.cds1"/>
    </source>
</evidence>
<dbReference type="InterPro" id="IPR036312">
    <property type="entry name" value="Bifun_inhib/LTP/seed_sf"/>
</dbReference>
<protein>
    <recommendedName>
        <fullName evidence="2">Bifunctional inhibitor/plant lipid transfer protein/seed storage helical domain-containing protein</fullName>
    </recommendedName>
</protein>
<dbReference type="Gramene" id="TraesWEE_scaffold_101353_01G000200.1">
    <property type="protein sequence ID" value="TraesWEE_scaffold_101353_01G000200.1"/>
    <property type="gene ID" value="TraesWEE_scaffold_101353_01G000200"/>
</dbReference>
<dbReference type="Pfam" id="PF00234">
    <property type="entry name" value="Tryp_alpha_amyl"/>
    <property type="match status" value="1"/>
</dbReference>
<accession>A0A3B6TJ94</accession>
<dbReference type="PANTHER" id="PTHR35501">
    <property type="entry name" value="PROTEIN YY1"/>
    <property type="match status" value="1"/>
</dbReference>
<dbReference type="EnsemblPlants" id="TraesCS7D02G270200.1">
    <property type="protein sequence ID" value="TraesCS7D02G270200.1.cds1"/>
    <property type="gene ID" value="TraesCS7D02G270200"/>
</dbReference>
<dbReference type="Gramene" id="TraesCS7D03G0610500.1">
    <property type="protein sequence ID" value="TraesCS7D03G0610500.1.CDS1"/>
    <property type="gene ID" value="TraesCS7D03G0610500"/>
</dbReference>
<evidence type="ECO:0000313" key="4">
    <source>
        <dbReference type="Proteomes" id="UP000019116"/>
    </source>
</evidence>
<dbReference type="Proteomes" id="UP000019116">
    <property type="component" value="Chromosome 7D"/>
</dbReference>
<dbReference type="Gramene" id="TraesCAD_scaffold_108177_01G000200.1">
    <property type="protein sequence ID" value="TraesCAD_scaffold_108177_01G000200.1"/>
    <property type="gene ID" value="TraesCAD_scaffold_108177_01G000200"/>
</dbReference>
<dbReference type="SMART" id="SM00499">
    <property type="entry name" value="AAI"/>
    <property type="match status" value="1"/>
</dbReference>
<keyword evidence="4" id="KW-1185">Reference proteome</keyword>
<reference evidence="3" key="2">
    <citation type="submission" date="2018-10" db="UniProtKB">
        <authorList>
            <consortium name="EnsemblPlants"/>
        </authorList>
    </citation>
    <scope>IDENTIFICATION</scope>
</reference>
<organism evidence="3">
    <name type="scientific">Triticum aestivum</name>
    <name type="common">Wheat</name>
    <dbReference type="NCBI Taxonomy" id="4565"/>
    <lineage>
        <taxon>Eukaryota</taxon>
        <taxon>Viridiplantae</taxon>
        <taxon>Streptophyta</taxon>
        <taxon>Embryophyta</taxon>
        <taxon>Tracheophyta</taxon>
        <taxon>Spermatophyta</taxon>
        <taxon>Magnoliopsida</taxon>
        <taxon>Liliopsida</taxon>
        <taxon>Poales</taxon>
        <taxon>Poaceae</taxon>
        <taxon>BOP clade</taxon>
        <taxon>Pooideae</taxon>
        <taxon>Triticodae</taxon>
        <taxon>Triticeae</taxon>
        <taxon>Triticinae</taxon>
        <taxon>Triticum</taxon>
    </lineage>
</organism>
<feature type="region of interest" description="Disordered" evidence="1">
    <location>
        <begin position="21"/>
        <end position="52"/>
    </location>
</feature>
<dbReference type="PANTHER" id="PTHR35501:SF7">
    <property type="entry name" value="NON-SPECIFIC LIPID-TRANSFER PROTEIN C4"/>
    <property type="match status" value="1"/>
</dbReference>
<dbReference type="SMR" id="A0A3B6TJ94"/>
<dbReference type="STRING" id="4565.A0A3B6TJ94"/>
<dbReference type="CDD" id="cd00010">
    <property type="entry name" value="AAI_LTSS"/>
    <property type="match status" value="1"/>
</dbReference>
<name>A0A3B6TJ94_WHEAT</name>
<feature type="domain" description="Bifunctional inhibitor/plant lipid transfer protein/seed storage helical" evidence="2">
    <location>
        <begin position="84"/>
        <end position="142"/>
    </location>
</feature>
<dbReference type="Gramene" id="TraesRN7D0100630400.1">
    <property type="protein sequence ID" value="TraesRN7D0100630400.1"/>
    <property type="gene ID" value="TraesRN7D0100630400"/>
</dbReference>
<dbReference type="SUPFAM" id="SSF47699">
    <property type="entry name" value="Bifunctional inhibitor/lipid-transfer protein/seed storage 2S albumin"/>
    <property type="match status" value="1"/>
</dbReference>
<dbReference type="Gramene" id="TraesCLE_scaffold_092062_01G000100.1">
    <property type="protein sequence ID" value="TraesCLE_scaffold_092062_01G000100.1"/>
    <property type="gene ID" value="TraesCLE_scaffold_092062_01G000100"/>
</dbReference>
<dbReference type="Gramene" id="TraesCS7D02G270200.1">
    <property type="protein sequence ID" value="TraesCS7D02G270200.1.cds1"/>
    <property type="gene ID" value="TraesCS7D02G270200"/>
</dbReference>
<proteinExistence type="predicted"/>
<evidence type="ECO:0000259" key="2">
    <source>
        <dbReference type="SMART" id="SM00499"/>
    </source>
</evidence>
<dbReference type="AlphaFoldDB" id="A0A3B6TJ94"/>
<dbReference type="InterPro" id="IPR016140">
    <property type="entry name" value="Bifunc_inhib/LTP/seed_store"/>
</dbReference>
<sequence length="197" mass="21812">MQSSPRLLLLRKLRINTIARRRAMQQPASTSSRSLLQRLRGQRSTDDARWRRAPSRARSWPCPSFSWWSAASGRRRRRSGRGGCVPQLNRLLACRAYLVPGAADPSADCCSALSSISRDCACSTMGIINSIPSRCNIGQVNCCKPTTRHASFLLQNKITTTACSCFQSFLSLILSLFPLCMNGSGLSRNEETIQVTE</sequence>
<evidence type="ECO:0000256" key="1">
    <source>
        <dbReference type="SAM" id="MobiDB-lite"/>
    </source>
</evidence>
<reference evidence="3" key="1">
    <citation type="submission" date="2018-08" db="EMBL/GenBank/DDBJ databases">
        <authorList>
            <person name="Rossello M."/>
        </authorList>
    </citation>
    <scope>NUCLEOTIDE SEQUENCE [LARGE SCALE GENOMIC DNA]</scope>
    <source>
        <strain evidence="3">cv. Chinese Spring</strain>
    </source>
</reference>
<dbReference type="Gramene" id="TraesROB_scaffold_091772_01G000100.1">
    <property type="protein sequence ID" value="TraesROB_scaffold_091772_01G000100.1"/>
    <property type="gene ID" value="TraesROB_scaffold_091772_01G000100"/>
</dbReference>